<evidence type="ECO:0008006" key="3">
    <source>
        <dbReference type="Google" id="ProtNLM"/>
    </source>
</evidence>
<gene>
    <name evidence="1" type="ORF">BIV57_06855</name>
</gene>
<dbReference type="OrthoDB" id="3362560at2"/>
<protein>
    <recommendedName>
        <fullName evidence="3">Hydrolase</fullName>
    </recommendedName>
</protein>
<accession>A0A1J7C9P3</accession>
<dbReference type="InterPro" id="IPR006439">
    <property type="entry name" value="HAD-SF_hydro_IA"/>
</dbReference>
<dbReference type="InterPro" id="IPR023214">
    <property type="entry name" value="HAD_sf"/>
</dbReference>
<keyword evidence="2" id="KW-1185">Reference proteome</keyword>
<name>A0A1J7C9P3_9ACTN</name>
<dbReference type="PANTHER" id="PTHR46649">
    <property type="match status" value="1"/>
</dbReference>
<dbReference type="Pfam" id="PF00702">
    <property type="entry name" value="Hydrolase"/>
    <property type="match status" value="1"/>
</dbReference>
<dbReference type="InterPro" id="IPR036412">
    <property type="entry name" value="HAD-like_sf"/>
</dbReference>
<dbReference type="SFLD" id="SFLDG01129">
    <property type="entry name" value="C1.5:_HAD__Beta-PGM__Phosphata"/>
    <property type="match status" value="1"/>
</dbReference>
<sequence length="244" mass="26005">MSDDHQAAAGAVEAVLFDFSGTLMRIEPGEAWVSAVLADAGLDVPEAERVRWARLVEGAGGLPGGAMPSSVPPELERLFAERDLDAERHRAAYSGLVRASGWPWPELVDALYERHMTPAAWRPYPDAAATLDALRAAGVRTCLISNIGWDPRPVLDAAGLLERLDGVVASFEEGVQKPDAKLFGIACERIGADPRRTLMAGDSAGADRGGEPLGIRTFLVEPLPVEERPDGFADLRAFAAARAA</sequence>
<dbReference type="AlphaFoldDB" id="A0A1J7C9P3"/>
<dbReference type="STRING" id="1428644.BIV57_06855"/>
<organism evidence="1 2">
    <name type="scientific">Mangrovactinospora gilvigrisea</name>
    <dbReference type="NCBI Taxonomy" id="1428644"/>
    <lineage>
        <taxon>Bacteria</taxon>
        <taxon>Bacillati</taxon>
        <taxon>Actinomycetota</taxon>
        <taxon>Actinomycetes</taxon>
        <taxon>Kitasatosporales</taxon>
        <taxon>Streptomycetaceae</taxon>
        <taxon>Mangrovactinospora</taxon>
    </lineage>
</organism>
<dbReference type="SFLD" id="SFLDS00003">
    <property type="entry name" value="Haloacid_Dehalogenase"/>
    <property type="match status" value="1"/>
</dbReference>
<dbReference type="Proteomes" id="UP000243342">
    <property type="component" value="Unassembled WGS sequence"/>
</dbReference>
<comment type="caution">
    <text evidence="1">The sequence shown here is derived from an EMBL/GenBank/DDBJ whole genome shotgun (WGS) entry which is preliminary data.</text>
</comment>
<dbReference type="PANTHER" id="PTHR46649:SF4">
    <property type="entry name" value="HALOACID DEHALOGENASE-LIKE HYDROLASE (HAD) SUPERFAMILY PROTEIN"/>
    <property type="match status" value="1"/>
</dbReference>
<dbReference type="PRINTS" id="PR00413">
    <property type="entry name" value="HADHALOGNASE"/>
</dbReference>
<dbReference type="SUPFAM" id="SSF56784">
    <property type="entry name" value="HAD-like"/>
    <property type="match status" value="1"/>
</dbReference>
<dbReference type="RefSeq" id="WP_071655798.1">
    <property type="nucleotide sequence ID" value="NZ_MLCF01000026.1"/>
</dbReference>
<evidence type="ECO:0000313" key="2">
    <source>
        <dbReference type="Proteomes" id="UP000243342"/>
    </source>
</evidence>
<proteinExistence type="predicted"/>
<evidence type="ECO:0000313" key="1">
    <source>
        <dbReference type="EMBL" id="OIV38248.1"/>
    </source>
</evidence>
<reference evidence="1 2" key="1">
    <citation type="submission" date="2016-10" db="EMBL/GenBank/DDBJ databases">
        <title>Genome sequence of Streptomyces gilvigriseus MUSC 26.</title>
        <authorList>
            <person name="Lee L.-H."/>
            <person name="Ser H.-L."/>
        </authorList>
    </citation>
    <scope>NUCLEOTIDE SEQUENCE [LARGE SCALE GENOMIC DNA]</scope>
    <source>
        <strain evidence="1 2">MUSC 26</strain>
    </source>
</reference>
<dbReference type="Gene3D" id="3.40.50.1000">
    <property type="entry name" value="HAD superfamily/HAD-like"/>
    <property type="match status" value="1"/>
</dbReference>
<dbReference type="EMBL" id="MLCF01000026">
    <property type="protein sequence ID" value="OIV38248.1"/>
    <property type="molecule type" value="Genomic_DNA"/>
</dbReference>